<feature type="domain" description="DNA polymerase III beta sliding clamp C-terminal" evidence="12">
    <location>
        <begin position="253"/>
        <end position="372"/>
    </location>
</feature>
<evidence type="ECO:0000259" key="12">
    <source>
        <dbReference type="Pfam" id="PF02768"/>
    </source>
</evidence>
<keyword evidence="5 13" id="KW-0548">Nucleotidyltransferase</keyword>
<dbReference type="Gene3D" id="1.20.1050.90">
    <property type="entry name" value="RecF/RecN/SMC, N-terminal domain"/>
    <property type="match status" value="1"/>
</dbReference>
<dbReference type="SMART" id="SM00480">
    <property type="entry name" value="POL3Bc"/>
    <property type="match status" value="1"/>
</dbReference>
<dbReference type="InterPro" id="IPR001238">
    <property type="entry name" value="DNA-binding_RecF"/>
</dbReference>
<feature type="binding site" evidence="9">
    <location>
        <begin position="425"/>
        <end position="432"/>
    </location>
    <ligand>
        <name>ATP</name>
        <dbReference type="ChEBI" id="CHEBI:30616"/>
    </ligand>
</feature>
<gene>
    <name evidence="9" type="primary">recF</name>
    <name evidence="13" type="ORF">TK0001_0289</name>
</gene>
<dbReference type="InterPro" id="IPR027417">
    <property type="entry name" value="P-loop_NTPase"/>
</dbReference>
<keyword evidence="6 9" id="KW-0235">DNA replication</keyword>
<dbReference type="GO" id="GO:0005737">
    <property type="term" value="C:cytoplasm"/>
    <property type="evidence" value="ECO:0007669"/>
    <property type="project" value="UniProtKB-SubCell"/>
</dbReference>
<dbReference type="Pfam" id="PF00712">
    <property type="entry name" value="DNA_pol3_beta"/>
    <property type="match status" value="1"/>
</dbReference>
<dbReference type="InterPro" id="IPR022634">
    <property type="entry name" value="DNA_polIII_beta_N"/>
</dbReference>
<dbReference type="InterPro" id="IPR018078">
    <property type="entry name" value="DNA-binding_RecF_CS"/>
</dbReference>
<evidence type="ECO:0000256" key="5">
    <source>
        <dbReference type="ARBA" id="ARBA00022695"/>
    </source>
</evidence>
<comment type="similarity">
    <text evidence="2">Belongs to the beta sliding clamp family.</text>
</comment>
<dbReference type="InterPro" id="IPR022635">
    <property type="entry name" value="DNA_polIII_beta_C"/>
</dbReference>
<keyword evidence="4 13" id="KW-0808">Transferase</keyword>
<feature type="domain" description="DNA polymerase III beta sliding clamp N-terminal" evidence="10">
    <location>
        <begin position="1"/>
        <end position="120"/>
    </location>
</feature>
<evidence type="ECO:0000256" key="9">
    <source>
        <dbReference type="HAMAP-Rule" id="MF_00365"/>
    </source>
</evidence>
<dbReference type="GO" id="GO:0009432">
    <property type="term" value="P:SOS response"/>
    <property type="evidence" value="ECO:0007669"/>
    <property type="project" value="UniProtKB-UniRule"/>
</dbReference>
<evidence type="ECO:0000313" key="13">
    <source>
        <dbReference type="EMBL" id="SOR26891.1"/>
    </source>
</evidence>
<feature type="domain" description="DNA polymerase III beta sliding clamp central" evidence="11">
    <location>
        <begin position="131"/>
        <end position="250"/>
    </location>
</feature>
<dbReference type="NCBIfam" id="TIGR00663">
    <property type="entry name" value="dnan"/>
    <property type="match status" value="1"/>
</dbReference>
<reference evidence="14" key="1">
    <citation type="submission" date="2017-10" db="EMBL/GenBank/DDBJ databases">
        <authorList>
            <person name="Regsiter A."/>
            <person name="William W."/>
        </authorList>
    </citation>
    <scope>NUCLEOTIDE SEQUENCE [LARGE SCALE GENOMIC DNA]</scope>
</reference>
<dbReference type="Proteomes" id="UP000233769">
    <property type="component" value="Chromosome tk0001"/>
</dbReference>
<accession>A0A2N9AHT3</accession>
<evidence type="ECO:0000259" key="11">
    <source>
        <dbReference type="Pfam" id="PF02767"/>
    </source>
</evidence>
<dbReference type="Pfam" id="PF02767">
    <property type="entry name" value="DNA_pol3_beta_2"/>
    <property type="match status" value="1"/>
</dbReference>
<dbReference type="GO" id="GO:0006281">
    <property type="term" value="P:DNA repair"/>
    <property type="evidence" value="ECO:0007669"/>
    <property type="project" value="UniProtKB-UniRule"/>
</dbReference>
<dbReference type="PANTHER" id="PTHR30478">
    <property type="entry name" value="DNA POLYMERASE III SUBUNIT BETA"/>
    <property type="match status" value="1"/>
</dbReference>
<dbReference type="HAMAP" id="MF_00365">
    <property type="entry name" value="RecF"/>
    <property type="match status" value="1"/>
</dbReference>
<dbReference type="Gene3D" id="3.40.50.300">
    <property type="entry name" value="P-loop containing nucleotide triphosphate hydrolases"/>
    <property type="match status" value="1"/>
</dbReference>
<dbReference type="EMBL" id="LT962688">
    <property type="protein sequence ID" value="SOR26891.1"/>
    <property type="molecule type" value="Genomic_DNA"/>
</dbReference>
<keyword evidence="9" id="KW-0067">ATP-binding</keyword>
<dbReference type="SUPFAM" id="SSF52540">
    <property type="entry name" value="P-loop containing nucleoside triphosphate hydrolases"/>
    <property type="match status" value="1"/>
</dbReference>
<dbReference type="CDD" id="cd00140">
    <property type="entry name" value="beta_clamp"/>
    <property type="match status" value="1"/>
</dbReference>
<dbReference type="GO" id="GO:0003697">
    <property type="term" value="F:single-stranded DNA binding"/>
    <property type="evidence" value="ECO:0007669"/>
    <property type="project" value="UniProtKB-UniRule"/>
</dbReference>
<name>A0A2N9AHT3_METEX</name>
<keyword evidence="7" id="KW-0239">DNA-directed DNA polymerase</keyword>
<dbReference type="Pfam" id="PF02768">
    <property type="entry name" value="DNA_pol3_beta_3"/>
    <property type="match status" value="1"/>
</dbReference>
<sequence>MRVTVERAALLKSLGHVHRVVERRNTIPILSNVLLRTGENGLQLKATDLDIEVTETVAADVLDAGATTVPAHVIYDIVRKLPEGAQVSLETSGETGQMTIRSGRSRFALGALPEGDFPDLAAGELPHSFAIAAAELKQLIEKTQFAISTEETRYYLNGIYFHTLEVEGALKLRAVATDGHRLARVETEAPEGSRGMPGIIVPRKAVAEIQKLVDDGGESVQVELSPAKIRLTFAGGVILISKLIDGTFPDYQRVIPTGNDKRLTVERDAFAKAVDRVSTISSERGRAVKLAVSEGRLALSVTNPDAGSATEELDVDYEASALDIGFNARYLLDITAQLQGDTALFKLADPGSPTLIQDRDGAPALYVLMPMRVCESASGRGRIGYIAHMDILPGGPRLTRLIARDFRNHVDLDLATTRRFVALVGENGAGKTNILEAVSLFCPGRGLRRADLATMARVGGPGGFAVSATLEASEAEHRFGSGYEPPGYDGRGTRVCRIDGANTPSPVAFSEFLRIVWLTPDFDGLFRGAAGDRRRFLDRLVLAVDAGHGARVSAMERALRSRNRLLDERPDDGRWLDAVEREVAELGVAVALARRETVERLDRLIAETRDDAAPFPPGPRSGWRATSTISSRSGRLWRRRIAFAGH</sequence>
<dbReference type="SUPFAM" id="SSF55979">
    <property type="entry name" value="DNA clamp"/>
    <property type="match status" value="3"/>
</dbReference>
<dbReference type="GO" id="GO:0009360">
    <property type="term" value="C:DNA polymerase III complex"/>
    <property type="evidence" value="ECO:0007669"/>
    <property type="project" value="InterPro"/>
</dbReference>
<keyword evidence="8 9" id="KW-0238">DNA-binding</keyword>
<dbReference type="AlphaFoldDB" id="A0A2N9AHT3"/>
<comment type="similarity">
    <text evidence="9">Belongs to the RecF family.</text>
</comment>
<evidence type="ECO:0000256" key="1">
    <source>
        <dbReference type="ARBA" id="ARBA00004496"/>
    </source>
</evidence>
<keyword evidence="9" id="KW-0234">DNA repair</keyword>
<dbReference type="PANTHER" id="PTHR30478:SF0">
    <property type="entry name" value="BETA SLIDING CLAMP"/>
    <property type="match status" value="1"/>
</dbReference>
<keyword evidence="9" id="KW-0742">SOS response</keyword>
<dbReference type="Gene3D" id="3.10.150.10">
    <property type="entry name" value="DNA Polymerase III, subunit A, domain 2"/>
    <property type="match status" value="1"/>
</dbReference>
<dbReference type="InterPro" id="IPR022637">
    <property type="entry name" value="DNA_polIII_beta_cen"/>
</dbReference>
<keyword evidence="3 9" id="KW-0963">Cytoplasm</keyword>
<dbReference type="InterPro" id="IPR001001">
    <property type="entry name" value="DNA_polIII_beta"/>
</dbReference>
<comment type="function">
    <text evidence="9">The RecF protein is involved in DNA metabolism; it is required for DNA replication and normal SOS inducibility. RecF binds preferentially to single-stranded, linear DNA. It also seems to bind ATP.</text>
</comment>
<keyword evidence="9" id="KW-0547">Nucleotide-binding</keyword>
<dbReference type="GO" id="GO:0008408">
    <property type="term" value="F:3'-5' exonuclease activity"/>
    <property type="evidence" value="ECO:0007669"/>
    <property type="project" value="InterPro"/>
</dbReference>
<keyword evidence="9" id="KW-0227">DNA damage</keyword>
<evidence type="ECO:0000256" key="3">
    <source>
        <dbReference type="ARBA" id="ARBA00022490"/>
    </source>
</evidence>
<evidence type="ECO:0000256" key="8">
    <source>
        <dbReference type="ARBA" id="ARBA00023125"/>
    </source>
</evidence>
<evidence type="ECO:0000256" key="2">
    <source>
        <dbReference type="ARBA" id="ARBA00010752"/>
    </source>
</evidence>
<evidence type="ECO:0000259" key="10">
    <source>
        <dbReference type="Pfam" id="PF00712"/>
    </source>
</evidence>
<organism evidence="13 14">
    <name type="scientific">Methylorubrum extorquens</name>
    <name type="common">Methylobacterium dichloromethanicum</name>
    <name type="synonym">Methylobacterium extorquens</name>
    <dbReference type="NCBI Taxonomy" id="408"/>
    <lineage>
        <taxon>Bacteria</taxon>
        <taxon>Pseudomonadati</taxon>
        <taxon>Pseudomonadota</taxon>
        <taxon>Alphaproteobacteria</taxon>
        <taxon>Hyphomicrobiales</taxon>
        <taxon>Methylobacteriaceae</taxon>
        <taxon>Methylorubrum</taxon>
    </lineage>
</organism>
<dbReference type="Gene3D" id="3.70.10.10">
    <property type="match status" value="1"/>
</dbReference>
<proteinExistence type="inferred from homology"/>
<comment type="subcellular location">
    <subcellularLocation>
        <location evidence="1 9">Cytoplasm</location>
    </subcellularLocation>
</comment>
<evidence type="ECO:0000256" key="4">
    <source>
        <dbReference type="ARBA" id="ARBA00022679"/>
    </source>
</evidence>
<evidence type="ECO:0000256" key="6">
    <source>
        <dbReference type="ARBA" id="ARBA00022705"/>
    </source>
</evidence>
<protein>
    <recommendedName>
        <fullName evidence="9">DNA replication and repair protein RecF</fullName>
    </recommendedName>
</protein>
<dbReference type="GO" id="GO:0003887">
    <property type="term" value="F:DNA-directed DNA polymerase activity"/>
    <property type="evidence" value="ECO:0007669"/>
    <property type="project" value="UniProtKB-KW"/>
</dbReference>
<dbReference type="InterPro" id="IPR046938">
    <property type="entry name" value="DNA_clamp_sf"/>
</dbReference>
<dbReference type="GO" id="GO:0005524">
    <property type="term" value="F:ATP binding"/>
    <property type="evidence" value="ECO:0007669"/>
    <property type="project" value="UniProtKB-UniRule"/>
</dbReference>
<dbReference type="GO" id="GO:0006271">
    <property type="term" value="P:DNA strand elongation involved in DNA replication"/>
    <property type="evidence" value="ECO:0007669"/>
    <property type="project" value="TreeGrafter"/>
</dbReference>
<dbReference type="PROSITE" id="PS00617">
    <property type="entry name" value="RECF_1"/>
    <property type="match status" value="1"/>
</dbReference>
<evidence type="ECO:0000313" key="14">
    <source>
        <dbReference type="Proteomes" id="UP000233769"/>
    </source>
</evidence>
<evidence type="ECO:0000256" key="7">
    <source>
        <dbReference type="ARBA" id="ARBA00022932"/>
    </source>
</evidence>
<dbReference type="InterPro" id="IPR042174">
    <property type="entry name" value="RecF_2"/>
</dbReference>